<dbReference type="HOGENOM" id="CLU_1680887_0_0_1"/>
<organism>
    <name type="scientific">Physcomitrium patens</name>
    <name type="common">Spreading-leaved earth moss</name>
    <name type="synonym">Physcomitrella patens</name>
    <dbReference type="NCBI Taxonomy" id="3218"/>
    <lineage>
        <taxon>Eukaryota</taxon>
        <taxon>Viridiplantae</taxon>
        <taxon>Streptophyta</taxon>
        <taxon>Embryophyta</taxon>
        <taxon>Bryophyta</taxon>
        <taxon>Bryophytina</taxon>
        <taxon>Bryopsida</taxon>
        <taxon>Funariidae</taxon>
        <taxon>Funariales</taxon>
        <taxon>Funariaceae</taxon>
        <taxon>Physcomitrium</taxon>
    </lineage>
</organism>
<dbReference type="AlphaFoldDB" id="A9U6W1"/>
<proteinExistence type="predicted"/>
<accession>A9U6W1</accession>
<evidence type="ECO:0000313" key="1">
    <source>
        <dbReference type="EMBL" id="EDQ48593.1"/>
    </source>
</evidence>
<gene>
    <name evidence="1" type="ORF">PHYPADRAFT_103570</name>
</gene>
<sequence>MGLCILRLLAADSVVQISVCRLTVVSFLDRKPGQDRPAAPGHQEHVRDEWIGAAVLLAPHDFCHIPERNKGRAVPEVCADGNDPAEFHQLGTGIFFGVFHVFQRRHRQRSVEAAGTDRFPDFIPSELRSCLDHHVAVDDLENVRLVRHLIHSGDYGN</sequence>
<dbReference type="EMBL" id="DS546230">
    <property type="protein sequence ID" value="EDQ48593.1"/>
    <property type="molecule type" value="Genomic_DNA"/>
</dbReference>
<protein>
    <submittedName>
        <fullName evidence="1">Predicted protein</fullName>
    </submittedName>
</protein>
<name>A9U6W1_PHYPA</name>
<reference evidence="1" key="1">
    <citation type="journal article" date="2008" name="Science">
        <title>The Physcomitrella genome reveals evolutionary insights into the conquest of land by plants.</title>
        <authorList>
            <person name="Rensing S."/>
            <person name="Lang D."/>
            <person name="Zimmer A."/>
            <person name="Terry A."/>
            <person name="Salamov A."/>
            <person name="Shapiro H."/>
            <person name="Nishiyama T."/>
            <person name="Perroud P.-F."/>
            <person name="Lindquist E."/>
            <person name="Kamisugi Y."/>
            <person name="Tanahashi T."/>
            <person name="Sakakibara K."/>
            <person name="Fujita T."/>
            <person name="Oishi K."/>
            <person name="Shin-I T."/>
            <person name="Kuroki Y."/>
            <person name="Toyoda A."/>
            <person name="Suzuki Y."/>
            <person name="Hashimoto A."/>
            <person name="Yamaguchi K."/>
            <person name="Sugano A."/>
            <person name="Kohara Y."/>
            <person name="Fujiyama A."/>
            <person name="Anterola A."/>
            <person name="Aoki S."/>
            <person name="Ashton N."/>
            <person name="Barbazuk W.B."/>
            <person name="Barker E."/>
            <person name="Bennetzen J."/>
            <person name="Bezanilla M."/>
            <person name="Blankenship R."/>
            <person name="Cho S.H."/>
            <person name="Dutcher S."/>
            <person name="Estelle M."/>
            <person name="Fawcett J.A."/>
            <person name="Gundlach H."/>
            <person name="Hanada K."/>
            <person name="Heyl A."/>
            <person name="Hicks K.A."/>
            <person name="Hugh J."/>
            <person name="Lohr M."/>
            <person name="Mayer K."/>
            <person name="Melkozernov A."/>
            <person name="Murata T."/>
            <person name="Nelson D."/>
            <person name="Pils B."/>
            <person name="Prigge M."/>
            <person name="Reiss B."/>
            <person name="Renner T."/>
            <person name="Rombauts S."/>
            <person name="Rushton P."/>
            <person name="Sanderfoot A."/>
            <person name="Schween G."/>
            <person name="Shiu S.-H."/>
            <person name="Stueber K."/>
            <person name="Theodoulou F.L."/>
            <person name="Tu H."/>
            <person name="Van de Peer Y."/>
            <person name="Verrier P.J."/>
            <person name="Waters E."/>
            <person name="Wood A."/>
            <person name="Yang L."/>
            <person name="Cove D."/>
            <person name="Cuming A."/>
            <person name="Hasebe M."/>
            <person name="Lucas S."/>
            <person name="Mishler D.B."/>
            <person name="Reski R."/>
            <person name="Grigoriev I."/>
            <person name="Quatrano R.S."/>
            <person name="Boore J.L."/>
        </authorList>
    </citation>
    <scope>NUCLEOTIDE SEQUENCE [LARGE SCALE GENOMIC DNA]</scope>
</reference>